<keyword evidence="3" id="KW-1185">Reference proteome</keyword>
<gene>
    <name evidence="2" type="ORF">D0817_19250</name>
</gene>
<evidence type="ECO:0000313" key="2">
    <source>
        <dbReference type="EMBL" id="RUT68754.1"/>
    </source>
</evidence>
<keyword evidence="1" id="KW-1133">Transmembrane helix</keyword>
<organism evidence="2 3">
    <name type="scientific">Flavobacterium cupreum</name>
    <dbReference type="NCBI Taxonomy" id="2133766"/>
    <lineage>
        <taxon>Bacteria</taxon>
        <taxon>Pseudomonadati</taxon>
        <taxon>Bacteroidota</taxon>
        <taxon>Flavobacteriia</taxon>
        <taxon>Flavobacteriales</taxon>
        <taxon>Flavobacteriaceae</taxon>
        <taxon>Flavobacterium</taxon>
    </lineage>
</organism>
<keyword evidence="1" id="KW-0472">Membrane</keyword>
<comment type="caution">
    <text evidence="2">The sequence shown here is derived from an EMBL/GenBank/DDBJ whole genome shotgun (WGS) entry which is preliminary data.</text>
</comment>
<dbReference type="OrthoDB" id="1369181at2"/>
<protein>
    <submittedName>
        <fullName evidence="2">Uncharacterized protein</fullName>
    </submittedName>
</protein>
<feature type="transmembrane region" description="Helical" evidence="1">
    <location>
        <begin position="6"/>
        <end position="25"/>
    </location>
</feature>
<evidence type="ECO:0000256" key="1">
    <source>
        <dbReference type="SAM" id="Phobius"/>
    </source>
</evidence>
<dbReference type="RefSeq" id="WP_127339946.1">
    <property type="nucleotide sequence ID" value="NZ_QWDM01000014.1"/>
</dbReference>
<dbReference type="Proteomes" id="UP000288102">
    <property type="component" value="Unassembled WGS sequence"/>
</dbReference>
<dbReference type="EMBL" id="QWDM01000014">
    <property type="protein sequence ID" value="RUT68754.1"/>
    <property type="molecule type" value="Genomic_DNA"/>
</dbReference>
<keyword evidence="1" id="KW-0812">Transmembrane</keyword>
<evidence type="ECO:0000313" key="3">
    <source>
        <dbReference type="Proteomes" id="UP000288102"/>
    </source>
</evidence>
<dbReference type="AlphaFoldDB" id="A0A434A361"/>
<sequence>MKSLKTILSVIGIIVKYGAVVTAILKGIQVVSDELEKLDLGKEDVKASARPLHVQTETLISEEHE</sequence>
<reference evidence="3" key="1">
    <citation type="journal article" date="2019" name="Syst. Appl. Microbiol.">
        <title>Flavobacterium circumlabens sp. nov. and Flavobacterium cupreum sp. nov., two psychrotrophic species isolated from Antarctic environmental samples.</title>
        <authorList>
            <person name="Kralova S."/>
            <person name="Busse H.-J."/>
            <person name="Svec P."/>
            <person name="Maslanova I."/>
            <person name="Stankova E."/>
            <person name="Bartak M."/>
            <person name="Sedlacek I."/>
        </authorList>
    </citation>
    <scope>NUCLEOTIDE SEQUENCE [LARGE SCALE GENOMIC DNA]</scope>
    <source>
        <strain evidence="3">CCM 8825</strain>
    </source>
</reference>
<proteinExistence type="predicted"/>
<name>A0A434A361_9FLAO</name>
<accession>A0A434A361</accession>